<dbReference type="PROSITE" id="PS51257">
    <property type="entry name" value="PROKAR_LIPOPROTEIN"/>
    <property type="match status" value="1"/>
</dbReference>
<organism evidence="3 4">
    <name type="scientific">Tetrahymena thermophila (strain SB210)</name>
    <dbReference type="NCBI Taxonomy" id="312017"/>
    <lineage>
        <taxon>Eukaryota</taxon>
        <taxon>Sar</taxon>
        <taxon>Alveolata</taxon>
        <taxon>Ciliophora</taxon>
        <taxon>Intramacronucleata</taxon>
        <taxon>Oligohymenophorea</taxon>
        <taxon>Hymenostomatida</taxon>
        <taxon>Tetrahymenina</taxon>
        <taxon>Tetrahymenidae</taxon>
        <taxon>Tetrahymena</taxon>
    </lineage>
</organism>
<dbReference type="GeneID" id="7838413"/>
<feature type="domain" description="Glycoside-hydrolase family GH114 TIM-barrel" evidence="2">
    <location>
        <begin position="28"/>
        <end position="259"/>
    </location>
</feature>
<feature type="signal peptide" evidence="1">
    <location>
        <begin position="1"/>
        <end position="19"/>
    </location>
</feature>
<dbReference type="InterPro" id="IPR004352">
    <property type="entry name" value="GH114_TIM-barrel"/>
</dbReference>
<dbReference type="PANTHER" id="PTHR35273">
    <property type="entry name" value="ALPHA-1,4 POLYGALACTOSAMINIDASE, PUTATIVE (AFU_ORTHOLOGUE AFUA_3G07890)-RELATED"/>
    <property type="match status" value="1"/>
</dbReference>
<dbReference type="KEGG" id="tet:TTHERM_00497360"/>
<dbReference type="OrthoDB" id="2108802at2759"/>
<dbReference type="STRING" id="312017.I7LY46"/>
<dbReference type="Gene3D" id="3.20.20.70">
    <property type="entry name" value="Aldolase class I"/>
    <property type="match status" value="1"/>
</dbReference>
<sequence>MKIQLTLLVALLSLSSCFCWVKIAPNTTFQYQLQGNINTTVNATVYFIDLFDNIQNGMIKQLKKQGKVVFCYFSAGSWEDWRPDASQFPPSVIASNYSGWAGENWLNIRNFNSTGLGDIMKNRINLAAQSGCDGVDPDNVNVFENNDDAKLNITAQEQFEYNTFLANYAHSQNLAISLKNCITLSDQLHSFFDVAVNESCNQYDECGYLDQFIQEKKAAFGITYYDQTPAKQRNWPKLCAAQKSKQYSWIIKKLSLEAWVIIC</sequence>
<dbReference type="Proteomes" id="UP000009168">
    <property type="component" value="Unassembled WGS sequence"/>
</dbReference>
<dbReference type="AlphaFoldDB" id="I7LY46"/>
<protein>
    <submittedName>
        <fullName evidence="3">Endo alpha-1,4 polygalactosaminidase</fullName>
    </submittedName>
</protein>
<dbReference type="HOGENOM" id="CLU_051214_1_1_1"/>
<evidence type="ECO:0000313" key="4">
    <source>
        <dbReference type="Proteomes" id="UP000009168"/>
    </source>
</evidence>
<evidence type="ECO:0000313" key="3">
    <source>
        <dbReference type="EMBL" id="EAS07683.1"/>
    </source>
</evidence>
<proteinExistence type="predicted"/>
<dbReference type="RefSeq" id="XP_001027925.1">
    <property type="nucleotide sequence ID" value="XM_001027925.3"/>
</dbReference>
<evidence type="ECO:0000256" key="1">
    <source>
        <dbReference type="SAM" id="SignalP"/>
    </source>
</evidence>
<dbReference type="Pfam" id="PF03537">
    <property type="entry name" value="Glyco_hydro_114"/>
    <property type="match status" value="1"/>
</dbReference>
<keyword evidence="4" id="KW-1185">Reference proteome</keyword>
<dbReference type="OMA" id="EYSECET"/>
<feature type="chain" id="PRO_5003712091" evidence="1">
    <location>
        <begin position="20"/>
        <end position="263"/>
    </location>
</feature>
<dbReference type="InterPro" id="IPR017853">
    <property type="entry name" value="GH"/>
</dbReference>
<dbReference type="EMBL" id="GG662212">
    <property type="protein sequence ID" value="EAS07683.1"/>
    <property type="molecule type" value="Genomic_DNA"/>
</dbReference>
<reference evidence="4" key="1">
    <citation type="journal article" date="2006" name="PLoS Biol.">
        <title>Macronuclear genome sequence of the ciliate Tetrahymena thermophila, a model eukaryote.</title>
        <authorList>
            <person name="Eisen J.A."/>
            <person name="Coyne R.S."/>
            <person name="Wu M."/>
            <person name="Wu D."/>
            <person name="Thiagarajan M."/>
            <person name="Wortman J.R."/>
            <person name="Badger J.H."/>
            <person name="Ren Q."/>
            <person name="Amedeo P."/>
            <person name="Jones K.M."/>
            <person name="Tallon L.J."/>
            <person name="Delcher A.L."/>
            <person name="Salzberg S.L."/>
            <person name="Silva J.C."/>
            <person name="Haas B.J."/>
            <person name="Majoros W.H."/>
            <person name="Farzad M."/>
            <person name="Carlton J.M."/>
            <person name="Smith R.K. Jr."/>
            <person name="Garg J."/>
            <person name="Pearlman R.E."/>
            <person name="Karrer K.M."/>
            <person name="Sun L."/>
            <person name="Manning G."/>
            <person name="Elde N.C."/>
            <person name="Turkewitz A.P."/>
            <person name="Asai D.J."/>
            <person name="Wilkes D.E."/>
            <person name="Wang Y."/>
            <person name="Cai H."/>
            <person name="Collins K."/>
            <person name="Stewart B.A."/>
            <person name="Lee S.R."/>
            <person name="Wilamowska K."/>
            <person name="Weinberg Z."/>
            <person name="Ruzzo W.L."/>
            <person name="Wloga D."/>
            <person name="Gaertig J."/>
            <person name="Frankel J."/>
            <person name="Tsao C.-C."/>
            <person name="Gorovsky M.A."/>
            <person name="Keeling P.J."/>
            <person name="Waller R.F."/>
            <person name="Patron N.J."/>
            <person name="Cherry J.M."/>
            <person name="Stover N.A."/>
            <person name="Krieger C.J."/>
            <person name="del Toro C."/>
            <person name="Ryder H.F."/>
            <person name="Williamson S.C."/>
            <person name="Barbeau R.A."/>
            <person name="Hamilton E.P."/>
            <person name="Orias E."/>
        </authorList>
    </citation>
    <scope>NUCLEOTIDE SEQUENCE [LARGE SCALE GENOMIC DNA]</scope>
    <source>
        <strain evidence="4">SB210</strain>
    </source>
</reference>
<accession>I7LY46</accession>
<dbReference type="InterPro" id="IPR013785">
    <property type="entry name" value="Aldolase_TIM"/>
</dbReference>
<dbReference type="SUPFAM" id="SSF51445">
    <property type="entry name" value="(Trans)glycosidases"/>
    <property type="match status" value="1"/>
</dbReference>
<keyword evidence="1" id="KW-0732">Signal</keyword>
<dbReference type="InParanoid" id="I7LY46"/>
<dbReference type="PANTHER" id="PTHR35273:SF2">
    <property type="entry name" value="ALPHA-GALACTOSIDASE"/>
    <property type="match status" value="1"/>
</dbReference>
<evidence type="ECO:0000259" key="2">
    <source>
        <dbReference type="Pfam" id="PF03537"/>
    </source>
</evidence>
<dbReference type="eggNOG" id="ENOG502RCTR">
    <property type="taxonomic scope" value="Eukaryota"/>
</dbReference>
<name>I7LY46_TETTS</name>
<gene>
    <name evidence="3" type="ORF">TTHERM_00497360</name>
</gene>